<dbReference type="GO" id="GO:0035556">
    <property type="term" value="P:intracellular signal transduction"/>
    <property type="evidence" value="ECO:0007669"/>
    <property type="project" value="TreeGrafter"/>
</dbReference>
<evidence type="ECO:0000256" key="3">
    <source>
        <dbReference type="PROSITE-ProRule" id="PRU10141"/>
    </source>
</evidence>
<dbReference type="InterPro" id="IPR008271">
    <property type="entry name" value="Ser/Thr_kinase_AS"/>
</dbReference>
<evidence type="ECO:0000256" key="4">
    <source>
        <dbReference type="RuleBase" id="RU000304"/>
    </source>
</evidence>
<dbReference type="PROSITE" id="PS00107">
    <property type="entry name" value="PROTEIN_KINASE_ATP"/>
    <property type="match status" value="1"/>
</dbReference>
<dbReference type="Proteomes" id="UP000179807">
    <property type="component" value="Unassembled WGS sequence"/>
</dbReference>
<dbReference type="Gene3D" id="1.10.510.10">
    <property type="entry name" value="Transferase(Phosphotransferase) domain 1"/>
    <property type="match status" value="1"/>
</dbReference>
<evidence type="ECO:0000256" key="2">
    <source>
        <dbReference type="ARBA" id="ARBA00022840"/>
    </source>
</evidence>
<dbReference type="InterPro" id="IPR011009">
    <property type="entry name" value="Kinase-like_dom_sf"/>
</dbReference>
<name>A0A1J4JAZ6_9EUKA</name>
<sequence>MFIHLLNEIEYYKQITNRLSFKIAKSIPKSFTKMSCETLSPSQRSNALIGGVYKICGVIGCGSFSVVKLVSHIKTGEKFACKIVPISNVQLGNQTSHFETEIRIVQQLHHPGVVQLYDLIKDDRFYYIIMELCQMGELYQYIIENNRLSELEAKFFLKQIFEALQYVHNLGIVHRDLKPENLFFNEYGKIKIGDFGLSRFVNSQGLADTPCGSICYASPECICGSTYDGRKSDMWSLGVIAYAMLTGELPWTKKNQTQLFEQIKKADFLIPSYISDGPRDLINKMLDPDPERRLSVDMCLQHPWIKSAPSNRPCGNGSSSKGLWISIKQVDKFFGRDDSEPIIVADELPRSYSMMKKDIDHTLKTIAPKEHNTARQLAARTIIYRPSRPKKKLT</sequence>
<gene>
    <name evidence="6" type="ORF">TRFO_10974</name>
</gene>
<comment type="caution">
    <text evidence="6">The sequence shown here is derived from an EMBL/GenBank/DDBJ whole genome shotgun (WGS) entry which is preliminary data.</text>
</comment>
<feature type="domain" description="Protein kinase" evidence="5">
    <location>
        <begin position="53"/>
        <end position="305"/>
    </location>
</feature>
<dbReference type="PANTHER" id="PTHR24346:SF30">
    <property type="entry name" value="MATERNAL EMBRYONIC LEUCINE ZIPPER KINASE"/>
    <property type="match status" value="1"/>
</dbReference>
<protein>
    <submittedName>
        <fullName evidence="6">CAMK family protein kinase</fullName>
    </submittedName>
</protein>
<dbReference type="GO" id="GO:0005737">
    <property type="term" value="C:cytoplasm"/>
    <property type="evidence" value="ECO:0007669"/>
    <property type="project" value="TreeGrafter"/>
</dbReference>
<dbReference type="PROSITE" id="PS00108">
    <property type="entry name" value="PROTEIN_KINASE_ST"/>
    <property type="match status" value="1"/>
</dbReference>
<dbReference type="GeneID" id="94830469"/>
<dbReference type="CDD" id="cd14003">
    <property type="entry name" value="STKc_AMPK-like"/>
    <property type="match status" value="1"/>
</dbReference>
<evidence type="ECO:0000259" key="5">
    <source>
        <dbReference type="PROSITE" id="PS50011"/>
    </source>
</evidence>
<keyword evidence="1 3" id="KW-0547">Nucleotide-binding</keyword>
<feature type="binding site" evidence="3">
    <location>
        <position position="82"/>
    </location>
    <ligand>
        <name>ATP</name>
        <dbReference type="ChEBI" id="CHEBI:30616"/>
    </ligand>
</feature>
<dbReference type="SMART" id="SM00220">
    <property type="entry name" value="S_TKc"/>
    <property type="match status" value="1"/>
</dbReference>
<dbReference type="EMBL" id="MLAK01001304">
    <property type="protein sequence ID" value="OHS94605.1"/>
    <property type="molecule type" value="Genomic_DNA"/>
</dbReference>
<keyword evidence="6" id="KW-0418">Kinase</keyword>
<organism evidence="6 7">
    <name type="scientific">Tritrichomonas foetus</name>
    <dbReference type="NCBI Taxonomy" id="1144522"/>
    <lineage>
        <taxon>Eukaryota</taxon>
        <taxon>Metamonada</taxon>
        <taxon>Parabasalia</taxon>
        <taxon>Tritrichomonadida</taxon>
        <taxon>Tritrichomonadidae</taxon>
        <taxon>Tritrichomonas</taxon>
    </lineage>
</organism>
<reference evidence="6" key="1">
    <citation type="submission" date="2016-10" db="EMBL/GenBank/DDBJ databases">
        <authorList>
            <person name="Benchimol M."/>
            <person name="Almeida L.G."/>
            <person name="Vasconcelos A.T."/>
            <person name="Perreira-Neves A."/>
            <person name="Rosa I.A."/>
            <person name="Tasca T."/>
            <person name="Bogo M.R."/>
            <person name="de Souza W."/>
        </authorList>
    </citation>
    <scope>NUCLEOTIDE SEQUENCE [LARGE SCALE GENOMIC DNA]</scope>
    <source>
        <strain evidence="6">K</strain>
    </source>
</reference>
<proteinExistence type="inferred from homology"/>
<dbReference type="FunFam" id="1.10.510.10:FF:000956">
    <property type="entry name" value="CAMK family protein kinase"/>
    <property type="match status" value="1"/>
</dbReference>
<dbReference type="PROSITE" id="PS50011">
    <property type="entry name" value="PROTEIN_KINASE_DOM"/>
    <property type="match status" value="1"/>
</dbReference>
<dbReference type="FunFam" id="3.30.200.20:FF:000042">
    <property type="entry name" value="Aurora kinase A"/>
    <property type="match status" value="1"/>
</dbReference>
<dbReference type="GO" id="GO:0004674">
    <property type="term" value="F:protein serine/threonine kinase activity"/>
    <property type="evidence" value="ECO:0007669"/>
    <property type="project" value="UniProtKB-KW"/>
</dbReference>
<dbReference type="OrthoDB" id="942095at2759"/>
<dbReference type="AlphaFoldDB" id="A0A1J4JAZ6"/>
<dbReference type="GO" id="GO:0005524">
    <property type="term" value="F:ATP binding"/>
    <property type="evidence" value="ECO:0007669"/>
    <property type="project" value="UniProtKB-UniRule"/>
</dbReference>
<evidence type="ECO:0000313" key="6">
    <source>
        <dbReference type="EMBL" id="OHS94605.1"/>
    </source>
</evidence>
<dbReference type="PANTHER" id="PTHR24346">
    <property type="entry name" value="MAP/MICROTUBULE AFFINITY-REGULATING KINASE"/>
    <property type="match status" value="1"/>
</dbReference>
<dbReference type="Pfam" id="PF00069">
    <property type="entry name" value="Pkinase"/>
    <property type="match status" value="1"/>
</dbReference>
<keyword evidence="7" id="KW-1185">Reference proteome</keyword>
<dbReference type="InterPro" id="IPR000719">
    <property type="entry name" value="Prot_kinase_dom"/>
</dbReference>
<evidence type="ECO:0000256" key="1">
    <source>
        <dbReference type="ARBA" id="ARBA00022741"/>
    </source>
</evidence>
<keyword evidence="4" id="KW-0723">Serine/threonine-protein kinase</keyword>
<keyword evidence="6" id="KW-0808">Transferase</keyword>
<dbReference type="InterPro" id="IPR017441">
    <property type="entry name" value="Protein_kinase_ATP_BS"/>
</dbReference>
<dbReference type="SUPFAM" id="SSF56112">
    <property type="entry name" value="Protein kinase-like (PK-like)"/>
    <property type="match status" value="1"/>
</dbReference>
<keyword evidence="2 3" id="KW-0067">ATP-binding</keyword>
<comment type="similarity">
    <text evidence="4">Belongs to the protein kinase superfamily.</text>
</comment>
<dbReference type="VEuPathDB" id="TrichDB:TRFO_10974"/>
<evidence type="ECO:0000313" key="7">
    <source>
        <dbReference type="Proteomes" id="UP000179807"/>
    </source>
</evidence>
<dbReference type="RefSeq" id="XP_068347742.1">
    <property type="nucleotide sequence ID" value="XM_068495765.1"/>
</dbReference>
<accession>A0A1J4JAZ6</accession>